<gene>
    <name evidence="9" type="ORF">ATEIFO6365_0004039100</name>
</gene>
<evidence type="ECO:0000256" key="2">
    <source>
        <dbReference type="ARBA" id="ARBA00022487"/>
    </source>
</evidence>
<evidence type="ECO:0000313" key="10">
    <source>
        <dbReference type="Proteomes" id="UP000452235"/>
    </source>
</evidence>
<evidence type="ECO:0000313" key="9">
    <source>
        <dbReference type="EMBL" id="GFF15272.1"/>
    </source>
</evidence>
<dbReference type="EMBL" id="BLJY01000004">
    <property type="protein sequence ID" value="GFF15272.1"/>
    <property type="molecule type" value="Genomic_DNA"/>
</dbReference>
<evidence type="ECO:0000256" key="1">
    <source>
        <dbReference type="ARBA" id="ARBA00006249"/>
    </source>
</evidence>
<dbReference type="PANTHER" id="PTHR33938">
    <property type="entry name" value="FERULOYL ESTERASE B-RELATED"/>
    <property type="match status" value="1"/>
</dbReference>
<proteinExistence type="inferred from homology"/>
<evidence type="ECO:0000256" key="6">
    <source>
        <dbReference type="ARBA" id="ARBA00022837"/>
    </source>
</evidence>
<dbReference type="Proteomes" id="UP000452235">
    <property type="component" value="Unassembled WGS sequence"/>
</dbReference>
<keyword evidence="6" id="KW-0106">Calcium</keyword>
<evidence type="ECO:0000256" key="3">
    <source>
        <dbReference type="ARBA" id="ARBA00022723"/>
    </source>
</evidence>
<name>A0A5M3YP38_ASPTE</name>
<dbReference type="SUPFAM" id="SSF53474">
    <property type="entry name" value="alpha/beta-Hydrolases"/>
    <property type="match status" value="1"/>
</dbReference>
<keyword evidence="2" id="KW-0719">Serine esterase</keyword>
<evidence type="ECO:0000256" key="5">
    <source>
        <dbReference type="ARBA" id="ARBA00022801"/>
    </source>
</evidence>
<dbReference type="Pfam" id="PF07519">
    <property type="entry name" value="Tannase"/>
    <property type="match status" value="1"/>
</dbReference>
<dbReference type="VEuPathDB" id="FungiDB:ATEG_09113"/>
<dbReference type="InterPro" id="IPR029058">
    <property type="entry name" value="AB_hydrolase_fold"/>
</dbReference>
<comment type="caution">
    <text evidence="9">The sequence shown here is derived from an EMBL/GenBank/DDBJ whole genome shotgun (WGS) entry which is preliminary data.</text>
</comment>
<keyword evidence="7" id="KW-1015">Disulfide bond</keyword>
<feature type="chain" id="PRO_5040557978" description="Carboxylic ester hydrolase" evidence="8">
    <location>
        <begin position="25"/>
        <end position="516"/>
    </location>
</feature>
<dbReference type="GO" id="GO:0046872">
    <property type="term" value="F:metal ion binding"/>
    <property type="evidence" value="ECO:0007669"/>
    <property type="project" value="UniProtKB-KW"/>
</dbReference>
<evidence type="ECO:0000256" key="4">
    <source>
        <dbReference type="ARBA" id="ARBA00022729"/>
    </source>
</evidence>
<dbReference type="AlphaFoldDB" id="A0A5M3YP38"/>
<dbReference type="InterPro" id="IPR011118">
    <property type="entry name" value="Tannase/feruloyl_esterase"/>
</dbReference>
<evidence type="ECO:0000256" key="8">
    <source>
        <dbReference type="RuleBase" id="RU361238"/>
    </source>
</evidence>
<protein>
    <recommendedName>
        <fullName evidence="8">Carboxylic ester hydrolase</fullName>
        <ecNumber evidence="8">3.1.1.-</ecNumber>
    </recommendedName>
</protein>
<keyword evidence="3" id="KW-0479">Metal-binding</keyword>
<organism evidence="9 10">
    <name type="scientific">Aspergillus terreus</name>
    <dbReference type="NCBI Taxonomy" id="33178"/>
    <lineage>
        <taxon>Eukaryota</taxon>
        <taxon>Fungi</taxon>
        <taxon>Dikarya</taxon>
        <taxon>Ascomycota</taxon>
        <taxon>Pezizomycotina</taxon>
        <taxon>Eurotiomycetes</taxon>
        <taxon>Eurotiomycetidae</taxon>
        <taxon>Eurotiales</taxon>
        <taxon>Aspergillaceae</taxon>
        <taxon>Aspergillus</taxon>
        <taxon>Aspergillus subgen. Circumdati</taxon>
    </lineage>
</organism>
<dbReference type="PANTHER" id="PTHR33938:SF8">
    <property type="entry name" value="CARBOXYLIC ESTER HYDROLASE"/>
    <property type="match status" value="1"/>
</dbReference>
<feature type="signal peptide" evidence="8">
    <location>
        <begin position="1"/>
        <end position="24"/>
    </location>
</feature>
<evidence type="ECO:0000256" key="7">
    <source>
        <dbReference type="ARBA" id="ARBA00023157"/>
    </source>
</evidence>
<sequence>MFSSSRWRWIAIALQVMPFGATYAEIFNPTCASLPTPDVPGAQVLSIASRKLLVSNVTICEVNVTLTHHREEDNVLVQVWLPQTGWNGRFQATGGGGYATGKNRTYLEPAAALGYAAAQTDGGHVENTRSPASWALNDQDQVDLTLLLNFASRSLHDMAVVGKAVTRSFYGTAPRYSYWNGCSTGGRQGYMEAQRYPEDFDGILANAPAINWPRFIPAEQWGQLVMNQEDTFPTPCIFDVFGNASIAACDGLDGVIDGIISNPDACTFDPYTLVGTVVACDGVQSTITQKMARVVQKIHQGPRTTDGTFLWYGLNYGTPYSGLDATAVVNGTSVGVPFEISDTWIRYFIKRKPQYDTSKMSYAEYESIFHKSLAMYESIIGTDDPDLSAFRDRGGKLLTWHGLADELIFPNGTIHYRQQVEEVMGGSSAVDDFYRLFLAPGVEHCGGGVGPVPVDPLGALVAWVEDGQAPRTILAQSMRDNGTTVSRNLCPYPLVSKYNGHGDPDQAESYTCASGF</sequence>
<dbReference type="EC" id="3.1.1.-" evidence="8"/>
<dbReference type="GO" id="GO:0030600">
    <property type="term" value="F:feruloyl esterase activity"/>
    <property type="evidence" value="ECO:0007669"/>
    <property type="project" value="UniProtKB-ARBA"/>
</dbReference>
<dbReference type="OrthoDB" id="3039123at2759"/>
<reference evidence="9 10" key="1">
    <citation type="submission" date="2020-01" db="EMBL/GenBank/DDBJ databases">
        <title>Aspergillus terreus IFO 6365 whole genome shotgun sequence.</title>
        <authorList>
            <person name="Kanamasa S."/>
            <person name="Takahashi H."/>
        </authorList>
    </citation>
    <scope>NUCLEOTIDE SEQUENCE [LARGE SCALE GENOMIC DNA]</scope>
    <source>
        <strain evidence="9 10">IFO 6365</strain>
    </source>
</reference>
<keyword evidence="5 8" id="KW-0378">Hydrolase</keyword>
<accession>A0A5M3YP38</accession>
<keyword evidence="4 8" id="KW-0732">Signal</keyword>
<comment type="similarity">
    <text evidence="1 8">Belongs to the tannase family.</text>
</comment>
<keyword evidence="10" id="KW-1185">Reference proteome</keyword>